<dbReference type="PANTHER" id="PTHR30204">
    <property type="entry name" value="REDOX-CYCLING DRUG-SENSING TRANSCRIPTIONAL ACTIVATOR SOXR"/>
    <property type="match status" value="1"/>
</dbReference>
<dbReference type="AlphaFoldDB" id="A0A383R7Q2"/>
<evidence type="ECO:0000313" key="7">
    <source>
        <dbReference type="Proteomes" id="UP000304148"/>
    </source>
</evidence>
<evidence type="ECO:0000256" key="2">
    <source>
        <dbReference type="ARBA" id="ARBA00023125"/>
    </source>
</evidence>
<feature type="coiled-coil region" evidence="4">
    <location>
        <begin position="88"/>
        <end position="122"/>
    </location>
</feature>
<proteinExistence type="predicted"/>
<keyword evidence="4" id="KW-0175">Coiled coil</keyword>
<dbReference type="PROSITE" id="PS50937">
    <property type="entry name" value="HTH_MERR_2"/>
    <property type="match status" value="1"/>
</dbReference>
<keyword evidence="1" id="KW-0805">Transcription regulation</keyword>
<dbReference type="Gene3D" id="1.10.1660.10">
    <property type="match status" value="1"/>
</dbReference>
<dbReference type="PROSITE" id="PS00552">
    <property type="entry name" value="HTH_MERR_1"/>
    <property type="match status" value="1"/>
</dbReference>
<sequence>MRIGELSARTGVSLRSLRYYEQQGLLTPARHTNGYREYSTFAEEQVRTIQFYLSLGLTTEQIAGFLQCVLKNEEAFCQEVLPIYEQKLAEIDEQIHLLQSIKSNLQERIRFIMKERQTTNREE</sequence>
<evidence type="ECO:0000256" key="3">
    <source>
        <dbReference type="ARBA" id="ARBA00023163"/>
    </source>
</evidence>
<dbReference type="PANTHER" id="PTHR30204:SF94">
    <property type="entry name" value="HEAVY METAL-DEPENDENT TRANSCRIPTIONAL REGULATOR HI_0293-RELATED"/>
    <property type="match status" value="1"/>
</dbReference>
<dbReference type="PRINTS" id="PR00040">
    <property type="entry name" value="HTHMERR"/>
</dbReference>
<dbReference type="EMBL" id="LS992241">
    <property type="protein sequence ID" value="SYX83135.1"/>
    <property type="molecule type" value="Genomic_DNA"/>
</dbReference>
<reference evidence="7" key="1">
    <citation type="submission" date="2018-08" db="EMBL/GenBank/DDBJ databases">
        <authorList>
            <person name="Chevrot R."/>
        </authorList>
    </citation>
    <scope>NUCLEOTIDE SEQUENCE [LARGE SCALE GENOMIC DNA]</scope>
</reference>
<protein>
    <submittedName>
        <fullName evidence="6">Transcriptional regulator, MerR family protein</fullName>
    </submittedName>
</protein>
<dbReference type="InterPro" id="IPR047057">
    <property type="entry name" value="MerR_fam"/>
</dbReference>
<dbReference type="SMART" id="SM00422">
    <property type="entry name" value="HTH_MERR"/>
    <property type="match status" value="1"/>
</dbReference>
<keyword evidence="3" id="KW-0804">Transcription</keyword>
<dbReference type="CDD" id="cd01282">
    <property type="entry name" value="HTH_MerR-like_sg3"/>
    <property type="match status" value="1"/>
</dbReference>
<dbReference type="InterPro" id="IPR009061">
    <property type="entry name" value="DNA-bd_dom_put_sf"/>
</dbReference>
<dbReference type="GO" id="GO:0003700">
    <property type="term" value="F:DNA-binding transcription factor activity"/>
    <property type="evidence" value="ECO:0007669"/>
    <property type="project" value="InterPro"/>
</dbReference>
<dbReference type="SUPFAM" id="SSF46955">
    <property type="entry name" value="Putative DNA-binding domain"/>
    <property type="match status" value="1"/>
</dbReference>
<dbReference type="RefSeq" id="WP_028532044.1">
    <property type="nucleotide sequence ID" value="NZ_JAPDMW010000030.1"/>
</dbReference>
<evidence type="ECO:0000256" key="4">
    <source>
        <dbReference type="SAM" id="Coils"/>
    </source>
</evidence>
<dbReference type="InterPro" id="IPR000551">
    <property type="entry name" value="MerR-type_HTH_dom"/>
</dbReference>
<dbReference type="Proteomes" id="UP000304148">
    <property type="component" value="Chromosome"/>
</dbReference>
<dbReference type="GO" id="GO:0003677">
    <property type="term" value="F:DNA binding"/>
    <property type="evidence" value="ECO:0007669"/>
    <property type="project" value="UniProtKB-KW"/>
</dbReference>
<dbReference type="Pfam" id="PF13411">
    <property type="entry name" value="MerR_1"/>
    <property type="match status" value="1"/>
</dbReference>
<evidence type="ECO:0000259" key="5">
    <source>
        <dbReference type="PROSITE" id="PS50937"/>
    </source>
</evidence>
<evidence type="ECO:0000256" key="1">
    <source>
        <dbReference type="ARBA" id="ARBA00023015"/>
    </source>
</evidence>
<keyword evidence="2" id="KW-0238">DNA-binding</keyword>
<name>A0A383R7Q2_PAEAL</name>
<organism evidence="6 7">
    <name type="scientific">Paenibacillus alvei</name>
    <name type="common">Bacillus alvei</name>
    <dbReference type="NCBI Taxonomy" id="44250"/>
    <lineage>
        <taxon>Bacteria</taxon>
        <taxon>Bacillati</taxon>
        <taxon>Bacillota</taxon>
        <taxon>Bacilli</taxon>
        <taxon>Bacillales</taxon>
        <taxon>Paenibacillaceae</taxon>
        <taxon>Paenibacillus</taxon>
    </lineage>
</organism>
<feature type="domain" description="HTH merR-type" evidence="5">
    <location>
        <begin position="1"/>
        <end position="68"/>
    </location>
</feature>
<gene>
    <name evidence="6" type="ORF">PBLR_11557</name>
</gene>
<accession>A0A383R7Q2</accession>
<evidence type="ECO:0000313" key="6">
    <source>
        <dbReference type="EMBL" id="SYX83135.1"/>
    </source>
</evidence>